<protein>
    <submittedName>
        <fullName evidence="2">Hypothetical_protein</fullName>
    </submittedName>
</protein>
<name>A0AA86NR31_9EUKA</name>
<gene>
    <name evidence="1" type="ORF">HINF_LOCUS11439</name>
    <name evidence="2" type="ORF">HINF_LOCUS40383</name>
</gene>
<dbReference type="AlphaFoldDB" id="A0AA86NR31"/>
<dbReference type="EMBL" id="CATOUU010000295">
    <property type="protein sequence ID" value="CAI9923794.1"/>
    <property type="molecule type" value="Genomic_DNA"/>
</dbReference>
<reference evidence="2 3" key="2">
    <citation type="submission" date="2024-07" db="EMBL/GenBank/DDBJ databases">
        <authorList>
            <person name="Akdeniz Z."/>
        </authorList>
    </citation>
    <scope>NUCLEOTIDE SEQUENCE [LARGE SCALE GENOMIC DNA]</scope>
</reference>
<dbReference type="EMBL" id="CAXDID020000159">
    <property type="protein sequence ID" value="CAL6044075.1"/>
    <property type="molecule type" value="Genomic_DNA"/>
</dbReference>
<evidence type="ECO:0000313" key="2">
    <source>
        <dbReference type="EMBL" id="CAL6044075.1"/>
    </source>
</evidence>
<proteinExistence type="predicted"/>
<organism evidence="1">
    <name type="scientific">Hexamita inflata</name>
    <dbReference type="NCBI Taxonomy" id="28002"/>
    <lineage>
        <taxon>Eukaryota</taxon>
        <taxon>Metamonada</taxon>
        <taxon>Diplomonadida</taxon>
        <taxon>Hexamitidae</taxon>
        <taxon>Hexamitinae</taxon>
        <taxon>Hexamita</taxon>
    </lineage>
</organism>
<evidence type="ECO:0000313" key="3">
    <source>
        <dbReference type="Proteomes" id="UP001642409"/>
    </source>
</evidence>
<accession>A0AA86NR31</accession>
<evidence type="ECO:0000313" key="1">
    <source>
        <dbReference type="EMBL" id="CAI9923794.1"/>
    </source>
</evidence>
<dbReference type="Proteomes" id="UP001642409">
    <property type="component" value="Unassembled WGS sequence"/>
</dbReference>
<keyword evidence="3" id="KW-1185">Reference proteome</keyword>
<sequence>MDQASENQLSGIVWVLHFLRPAFLSSSLQIVMSMSQQRKPQKPRVEPNFARHSPLQPQALCGLVESRLGNTTSENCRAFTIISNGSRTILEQRIANQAAIHRLPLFTFAQLFGRGFKFPKSALQKYQGRATQTNLFQICAGTHTHRPQSGAI</sequence>
<comment type="caution">
    <text evidence="1">The sequence shown here is derived from an EMBL/GenBank/DDBJ whole genome shotgun (WGS) entry which is preliminary data.</text>
</comment>
<reference evidence="1" key="1">
    <citation type="submission" date="2023-06" db="EMBL/GenBank/DDBJ databases">
        <authorList>
            <person name="Kurt Z."/>
        </authorList>
    </citation>
    <scope>NUCLEOTIDE SEQUENCE</scope>
</reference>